<dbReference type="InterPro" id="IPR001713">
    <property type="entry name" value="Prot_inh_stefin"/>
</dbReference>
<organism evidence="7 8">
    <name type="scientific">Halteria grandinella</name>
    <dbReference type="NCBI Taxonomy" id="5974"/>
    <lineage>
        <taxon>Eukaryota</taxon>
        <taxon>Sar</taxon>
        <taxon>Alveolata</taxon>
        <taxon>Ciliophora</taxon>
        <taxon>Intramacronucleata</taxon>
        <taxon>Spirotrichea</taxon>
        <taxon>Stichotrichia</taxon>
        <taxon>Sporadotrichida</taxon>
        <taxon>Halteriidae</taxon>
        <taxon>Halteria</taxon>
    </lineage>
</organism>
<keyword evidence="4" id="KW-0646">Protease inhibitor</keyword>
<dbReference type="PRINTS" id="PR00295">
    <property type="entry name" value="STEFINA"/>
</dbReference>
<keyword evidence="8" id="KW-1185">Reference proteome</keyword>
<dbReference type="EMBL" id="RRYP01001456">
    <property type="protein sequence ID" value="TNV85925.1"/>
    <property type="molecule type" value="Genomic_DNA"/>
</dbReference>
<evidence type="ECO:0000259" key="6">
    <source>
        <dbReference type="Pfam" id="PF00031"/>
    </source>
</evidence>
<comment type="subcellular location">
    <subcellularLocation>
        <location evidence="1">Cytoplasm</location>
    </subcellularLocation>
</comment>
<dbReference type="SUPFAM" id="SSF54403">
    <property type="entry name" value="Cystatin/monellin"/>
    <property type="match status" value="1"/>
</dbReference>
<dbReference type="AlphaFoldDB" id="A0A8J8T8T2"/>
<evidence type="ECO:0000256" key="1">
    <source>
        <dbReference type="ARBA" id="ARBA00004496"/>
    </source>
</evidence>
<comment type="caution">
    <text evidence="7">The sequence shown here is derived from an EMBL/GenBank/DDBJ whole genome shotgun (WGS) entry which is preliminary data.</text>
</comment>
<evidence type="ECO:0000256" key="5">
    <source>
        <dbReference type="ARBA" id="ARBA00022704"/>
    </source>
</evidence>
<sequence>MALAGGWNDQSELSEEQFTLVVSLKEAVEAAAGQAFEHFAPVKIRQQVVAGMNYWVKVQVAETSFIHVKIFRPLPHTGQPAEVKEVTAGKTLEDEL</sequence>
<name>A0A8J8T8T2_HALGN</name>
<reference evidence="7" key="1">
    <citation type="submission" date="2019-06" db="EMBL/GenBank/DDBJ databases">
        <authorList>
            <person name="Zheng W."/>
        </authorList>
    </citation>
    <scope>NUCLEOTIDE SEQUENCE</scope>
    <source>
        <strain evidence="7">QDHG01</strain>
    </source>
</reference>
<dbReference type="InterPro" id="IPR046350">
    <property type="entry name" value="Cystatin_sf"/>
</dbReference>
<dbReference type="PANTHER" id="PTHR11414:SF21">
    <property type="entry name" value="CYSTATIN 14A, TANDEM DUPLICATE 1-RELATED"/>
    <property type="match status" value="1"/>
</dbReference>
<evidence type="ECO:0000256" key="2">
    <source>
        <dbReference type="ARBA" id="ARBA00009403"/>
    </source>
</evidence>
<evidence type="ECO:0000313" key="8">
    <source>
        <dbReference type="Proteomes" id="UP000785679"/>
    </source>
</evidence>
<dbReference type="Proteomes" id="UP000785679">
    <property type="component" value="Unassembled WGS sequence"/>
</dbReference>
<evidence type="ECO:0000256" key="3">
    <source>
        <dbReference type="ARBA" id="ARBA00022490"/>
    </source>
</evidence>
<accession>A0A8J8T8T2</accession>
<keyword evidence="3" id="KW-0963">Cytoplasm</keyword>
<dbReference type="GO" id="GO:0005829">
    <property type="term" value="C:cytosol"/>
    <property type="evidence" value="ECO:0007669"/>
    <property type="project" value="TreeGrafter"/>
</dbReference>
<protein>
    <recommendedName>
        <fullName evidence="6">Cystatin domain-containing protein</fullName>
    </recommendedName>
</protein>
<proteinExistence type="inferred from homology"/>
<dbReference type="PROSITE" id="PS00287">
    <property type="entry name" value="CYSTATIN"/>
    <property type="match status" value="1"/>
</dbReference>
<evidence type="ECO:0000256" key="4">
    <source>
        <dbReference type="ARBA" id="ARBA00022690"/>
    </source>
</evidence>
<dbReference type="Pfam" id="PF00031">
    <property type="entry name" value="Cystatin"/>
    <property type="match status" value="1"/>
</dbReference>
<dbReference type="Gene3D" id="3.10.450.10">
    <property type="match status" value="1"/>
</dbReference>
<keyword evidence="5" id="KW-0789">Thiol protease inhibitor</keyword>
<feature type="domain" description="Cystatin" evidence="6">
    <location>
        <begin position="30"/>
        <end position="85"/>
    </location>
</feature>
<dbReference type="InterPro" id="IPR018073">
    <property type="entry name" value="Prot_inh_cystat_CS"/>
</dbReference>
<dbReference type="OrthoDB" id="282723at2759"/>
<comment type="similarity">
    <text evidence="2">Belongs to the cystatin family.</text>
</comment>
<gene>
    <name evidence="7" type="ORF">FGO68_gene9261</name>
</gene>
<dbReference type="GO" id="GO:0004869">
    <property type="term" value="F:cysteine-type endopeptidase inhibitor activity"/>
    <property type="evidence" value="ECO:0007669"/>
    <property type="project" value="UniProtKB-KW"/>
</dbReference>
<dbReference type="InterPro" id="IPR000010">
    <property type="entry name" value="Cystatin_dom"/>
</dbReference>
<dbReference type="PANTHER" id="PTHR11414">
    <property type="entry name" value="CYSTATIN FAMILY MEMBER"/>
    <property type="match status" value="1"/>
</dbReference>
<evidence type="ECO:0000313" key="7">
    <source>
        <dbReference type="EMBL" id="TNV85925.1"/>
    </source>
</evidence>